<keyword evidence="8" id="KW-1185">Reference proteome</keyword>
<dbReference type="RefSeq" id="WP_183752613.1">
    <property type="nucleotide sequence ID" value="NZ_JACICC010000004.1"/>
</dbReference>
<evidence type="ECO:0000256" key="2">
    <source>
        <dbReference type="ARBA" id="ARBA00022692"/>
    </source>
</evidence>
<feature type="compositionally biased region" description="Polar residues" evidence="5">
    <location>
        <begin position="193"/>
        <end position="207"/>
    </location>
</feature>
<evidence type="ECO:0000256" key="1">
    <source>
        <dbReference type="ARBA" id="ARBA00004141"/>
    </source>
</evidence>
<evidence type="ECO:0000256" key="3">
    <source>
        <dbReference type="ARBA" id="ARBA00022989"/>
    </source>
</evidence>
<evidence type="ECO:0000256" key="5">
    <source>
        <dbReference type="SAM" id="MobiDB-lite"/>
    </source>
</evidence>
<feature type="region of interest" description="Disordered" evidence="5">
    <location>
        <begin position="169"/>
        <end position="207"/>
    </location>
</feature>
<dbReference type="AlphaFoldDB" id="A0A7W5Z5D7"/>
<keyword evidence="4 6" id="KW-0472">Membrane</keyword>
<reference evidence="7 8" key="1">
    <citation type="submission" date="2020-08" db="EMBL/GenBank/DDBJ databases">
        <title>Genomic Encyclopedia of Type Strains, Phase IV (KMG-IV): sequencing the most valuable type-strain genomes for metagenomic binning, comparative biology and taxonomic classification.</title>
        <authorList>
            <person name="Goeker M."/>
        </authorList>
    </citation>
    <scope>NUCLEOTIDE SEQUENCE [LARGE SCALE GENOMIC DNA]</scope>
    <source>
        <strain evidence="7 8">DSM 28760</strain>
    </source>
</reference>
<protein>
    <submittedName>
        <fullName evidence="7">Membrane protein required for colicin V production</fullName>
    </submittedName>
</protein>
<dbReference type="GO" id="GO:0016020">
    <property type="term" value="C:membrane"/>
    <property type="evidence" value="ECO:0007669"/>
    <property type="project" value="UniProtKB-SubCell"/>
</dbReference>
<gene>
    <name evidence="7" type="ORF">FHS81_002090</name>
</gene>
<dbReference type="EMBL" id="JACICC010000004">
    <property type="protein sequence ID" value="MBB3810002.1"/>
    <property type="molecule type" value="Genomic_DNA"/>
</dbReference>
<evidence type="ECO:0000313" key="8">
    <source>
        <dbReference type="Proteomes" id="UP000537592"/>
    </source>
</evidence>
<dbReference type="PANTHER" id="PTHR36926">
    <property type="entry name" value="COLICIN V PRODUCTION PROTEIN"/>
    <property type="match status" value="1"/>
</dbReference>
<dbReference type="InterPro" id="IPR052719">
    <property type="entry name" value="CvpA-like"/>
</dbReference>
<evidence type="ECO:0000313" key="7">
    <source>
        <dbReference type="EMBL" id="MBB3810002.1"/>
    </source>
</evidence>
<evidence type="ECO:0000256" key="4">
    <source>
        <dbReference type="ARBA" id="ARBA00023136"/>
    </source>
</evidence>
<name>A0A7W5Z5D7_9HYPH</name>
<sequence>MPIALLDLIVIGVVLISALLASVRGVTRETLAIASWVAAAIAAFYLHPFVLPHLEPYISNPTVAQVASIAAVFIVVLVLVSFVTVQISDLILDSRIGAVDRSLGFVFGAFRGILICAIAFLFFNWLVKPEAQPEWARDARSRPLLQSTGNALLGLLPADFGDRILQKVSPQRGGEDAAPADTDPGQRSGGNGDQIQQLLLTPPAGTQ</sequence>
<keyword evidence="3 6" id="KW-1133">Transmembrane helix</keyword>
<dbReference type="Pfam" id="PF02674">
    <property type="entry name" value="Colicin_V"/>
    <property type="match status" value="1"/>
</dbReference>
<evidence type="ECO:0000256" key="6">
    <source>
        <dbReference type="SAM" id="Phobius"/>
    </source>
</evidence>
<comment type="caution">
    <text evidence="7">The sequence shown here is derived from an EMBL/GenBank/DDBJ whole genome shotgun (WGS) entry which is preliminary data.</text>
</comment>
<dbReference type="InterPro" id="IPR003825">
    <property type="entry name" value="Colicin-V_CvpA"/>
</dbReference>
<dbReference type="Proteomes" id="UP000537592">
    <property type="component" value="Unassembled WGS sequence"/>
</dbReference>
<proteinExistence type="predicted"/>
<dbReference type="GO" id="GO:0009403">
    <property type="term" value="P:toxin biosynthetic process"/>
    <property type="evidence" value="ECO:0007669"/>
    <property type="project" value="InterPro"/>
</dbReference>
<organism evidence="7 8">
    <name type="scientific">Pseudochelatococcus contaminans</name>
    <dbReference type="NCBI Taxonomy" id="1538103"/>
    <lineage>
        <taxon>Bacteria</taxon>
        <taxon>Pseudomonadati</taxon>
        <taxon>Pseudomonadota</taxon>
        <taxon>Alphaproteobacteria</taxon>
        <taxon>Hyphomicrobiales</taxon>
        <taxon>Chelatococcaceae</taxon>
        <taxon>Pseudochelatococcus</taxon>
    </lineage>
</organism>
<feature type="transmembrane region" description="Helical" evidence="6">
    <location>
        <begin position="31"/>
        <end position="51"/>
    </location>
</feature>
<feature type="transmembrane region" description="Helical" evidence="6">
    <location>
        <begin position="63"/>
        <end position="85"/>
    </location>
</feature>
<keyword evidence="2 6" id="KW-0812">Transmembrane</keyword>
<accession>A0A7W5Z5D7</accession>
<feature type="transmembrane region" description="Helical" evidence="6">
    <location>
        <begin position="105"/>
        <end position="127"/>
    </location>
</feature>
<dbReference type="PANTHER" id="PTHR36926:SF1">
    <property type="entry name" value="COLICIN V PRODUCTION PROTEIN"/>
    <property type="match status" value="1"/>
</dbReference>
<comment type="subcellular location">
    <subcellularLocation>
        <location evidence="1">Membrane</location>
        <topology evidence="1">Multi-pass membrane protein</topology>
    </subcellularLocation>
</comment>